<evidence type="ECO:0000256" key="1">
    <source>
        <dbReference type="SAM" id="MobiDB-lite"/>
    </source>
</evidence>
<dbReference type="Proteomes" id="UP000887565">
    <property type="component" value="Unplaced"/>
</dbReference>
<accession>A0A915J7Z1</accession>
<evidence type="ECO:0000313" key="3">
    <source>
        <dbReference type="WBParaSite" id="nRc.2.0.1.t22260-RA"/>
    </source>
</evidence>
<feature type="region of interest" description="Disordered" evidence="1">
    <location>
        <begin position="1"/>
        <end position="96"/>
    </location>
</feature>
<protein>
    <submittedName>
        <fullName evidence="3">Uncharacterized protein</fullName>
    </submittedName>
</protein>
<name>A0A915J7Z1_ROMCU</name>
<feature type="compositionally biased region" description="Basic and acidic residues" evidence="1">
    <location>
        <begin position="63"/>
        <end position="82"/>
    </location>
</feature>
<feature type="compositionally biased region" description="Low complexity" evidence="1">
    <location>
        <begin position="18"/>
        <end position="32"/>
    </location>
</feature>
<organism evidence="2 3">
    <name type="scientific">Romanomermis culicivorax</name>
    <name type="common">Nematode worm</name>
    <dbReference type="NCBI Taxonomy" id="13658"/>
    <lineage>
        <taxon>Eukaryota</taxon>
        <taxon>Metazoa</taxon>
        <taxon>Ecdysozoa</taxon>
        <taxon>Nematoda</taxon>
        <taxon>Enoplea</taxon>
        <taxon>Dorylaimia</taxon>
        <taxon>Mermithida</taxon>
        <taxon>Mermithoidea</taxon>
        <taxon>Mermithidae</taxon>
        <taxon>Romanomermis</taxon>
    </lineage>
</organism>
<keyword evidence="2" id="KW-1185">Reference proteome</keyword>
<dbReference type="AlphaFoldDB" id="A0A915J7Z1"/>
<dbReference type="WBParaSite" id="nRc.2.0.1.t22260-RA">
    <property type="protein sequence ID" value="nRc.2.0.1.t22260-RA"/>
    <property type="gene ID" value="nRc.2.0.1.g22260"/>
</dbReference>
<sequence>MLEKCRDVQRLTVPNIHRTSSSSSSSSPLNSKSRSRSPIPSTKKRSLEPRVTASSVEAPPKSLTEENRGARVETASKIDRAPSFDGEDHLEDQHIETEPDHIINSSSGALQAEIPIFSEDITPDRKDKEIRLDNEFIE</sequence>
<reference evidence="3" key="1">
    <citation type="submission" date="2022-11" db="UniProtKB">
        <authorList>
            <consortium name="WormBaseParasite"/>
        </authorList>
    </citation>
    <scope>IDENTIFICATION</scope>
</reference>
<evidence type="ECO:0000313" key="2">
    <source>
        <dbReference type="Proteomes" id="UP000887565"/>
    </source>
</evidence>
<proteinExistence type="predicted"/>